<feature type="region of interest" description="Disordered" evidence="5">
    <location>
        <begin position="1404"/>
        <end position="1431"/>
    </location>
</feature>
<dbReference type="Pfam" id="PF19258">
    <property type="entry name" value="KxYKxGKxW_sig"/>
    <property type="match status" value="1"/>
</dbReference>
<feature type="region of interest" description="Disordered" evidence="5">
    <location>
        <begin position="955"/>
        <end position="975"/>
    </location>
</feature>
<reference evidence="8" key="1">
    <citation type="submission" date="2022-10" db="EMBL/GenBank/DDBJ databases">
        <title>Comparative genomic analysis and in-vitro probiotic properties of the potential probiotic L. chiayiensis AACE 3.</title>
        <authorList>
            <person name="Kang X."/>
        </authorList>
    </citation>
    <scope>NUCLEOTIDE SEQUENCE</scope>
    <source>
        <strain evidence="8">AACE 3</strain>
    </source>
</reference>
<feature type="compositionally biased region" description="Basic and acidic residues" evidence="5">
    <location>
        <begin position="367"/>
        <end position="379"/>
    </location>
</feature>
<feature type="compositionally biased region" description="Polar residues" evidence="5">
    <location>
        <begin position="1040"/>
        <end position="1053"/>
    </location>
</feature>
<dbReference type="Pfam" id="PF18483">
    <property type="entry name" value="Lectin_L-type_dom"/>
    <property type="match status" value="1"/>
</dbReference>
<dbReference type="InterPro" id="IPR011439">
    <property type="entry name" value="DUF1542"/>
</dbReference>
<evidence type="ECO:0000256" key="1">
    <source>
        <dbReference type="ARBA" id="ARBA00022512"/>
    </source>
</evidence>
<keyword evidence="1" id="KW-0134">Cell wall</keyword>
<keyword evidence="2" id="KW-0964">Secreted</keyword>
<feature type="compositionally biased region" description="Basic and acidic residues" evidence="5">
    <location>
        <begin position="1501"/>
        <end position="1522"/>
    </location>
</feature>
<feature type="compositionally biased region" description="Basic and acidic residues" evidence="5">
    <location>
        <begin position="1420"/>
        <end position="1431"/>
    </location>
</feature>
<feature type="compositionally biased region" description="Polar residues" evidence="5">
    <location>
        <begin position="1487"/>
        <end position="1500"/>
    </location>
</feature>
<dbReference type="NCBIfam" id="TIGR01167">
    <property type="entry name" value="LPXTG_anchor"/>
    <property type="match status" value="1"/>
</dbReference>
<dbReference type="Proteomes" id="UP001164790">
    <property type="component" value="Chromosome"/>
</dbReference>
<dbReference type="PROSITE" id="PS50847">
    <property type="entry name" value="GRAM_POS_ANCHORING"/>
    <property type="match status" value="1"/>
</dbReference>
<dbReference type="InterPro" id="IPR056573">
    <property type="entry name" value="Lectin_L-type_dom"/>
</dbReference>
<feature type="region of interest" description="Disordered" evidence="5">
    <location>
        <begin position="713"/>
        <end position="732"/>
    </location>
</feature>
<dbReference type="InterPro" id="IPR013320">
    <property type="entry name" value="ConA-like_dom_sf"/>
</dbReference>
<evidence type="ECO:0000313" key="8">
    <source>
        <dbReference type="EMBL" id="UYN56222.1"/>
    </source>
</evidence>
<protein>
    <submittedName>
        <fullName evidence="8">DUF1542 domain-containing protein</fullName>
    </submittedName>
</protein>
<dbReference type="EMBL" id="CP107523">
    <property type="protein sequence ID" value="UYN56222.1"/>
    <property type="molecule type" value="Genomic_DNA"/>
</dbReference>
<dbReference type="InterPro" id="IPR019931">
    <property type="entry name" value="LPXTG_anchor"/>
</dbReference>
<feature type="compositionally biased region" description="Polar residues" evidence="5">
    <location>
        <begin position="1769"/>
        <end position="1782"/>
    </location>
</feature>
<feature type="compositionally biased region" description="Polar residues" evidence="5">
    <location>
        <begin position="1077"/>
        <end position="1086"/>
    </location>
</feature>
<dbReference type="Pfam" id="PF07564">
    <property type="entry name" value="DUF1542"/>
    <property type="match status" value="16"/>
</dbReference>
<feature type="domain" description="Gram-positive cocci surface proteins LPxTG" evidence="7">
    <location>
        <begin position="2343"/>
        <end position="2377"/>
    </location>
</feature>
<feature type="compositionally biased region" description="Basic and acidic residues" evidence="5">
    <location>
        <begin position="722"/>
        <end position="732"/>
    </location>
</feature>
<dbReference type="RefSeq" id="WP_263932529.1">
    <property type="nucleotide sequence ID" value="NZ_CP107523.1"/>
</dbReference>
<feature type="region of interest" description="Disordered" evidence="5">
    <location>
        <begin position="998"/>
        <end position="1053"/>
    </location>
</feature>
<feature type="region of interest" description="Disordered" evidence="5">
    <location>
        <begin position="360"/>
        <end position="379"/>
    </location>
</feature>
<proteinExistence type="predicted"/>
<feature type="region of interest" description="Disordered" evidence="5">
    <location>
        <begin position="301"/>
        <end position="326"/>
    </location>
</feature>
<evidence type="ECO:0000256" key="4">
    <source>
        <dbReference type="ARBA" id="ARBA00023088"/>
    </source>
</evidence>
<gene>
    <name evidence="8" type="ORF">OFW50_12250</name>
</gene>
<sequence length="2377" mass="252784">MERKVHYKRYKSGKFWVAALISVSLGTVGVITIPQFFEAVPVYADGSATDITATVGPAEFTKYFQWYKQAAPLPIGPDGQPQQGYQVQLTDNIKNQVGGITLATKIDMEQSFTLTGRLYLGEFPNGADGVAFGFADADPGAVGQTGNAFGIGGLPNAFGVKFDEYYNGTSQGVAAADIGDPNMYPEMRVVKTDSTIPAIVRGVKGDKGVFYENFPAPDNKYYNLTVNYDGKSKRMTVEYAGKSISFDATPYITKPQLSMFLVGSTGDTFNQHVFDFLSFNYTPGINAVKVDLKNRLAKEADTQKQAVNADPTLTSGERTTQSNSIDGALKTGLDEIDAATTTPDVVNAFDHNKPIIQAIHKSGQPLDQRKADKKKQLQAEHDKIVADIKNDPTLPAADKPRQITNTGTALTNANTVVDAATDADHVDSAFNDGIIAIDKAHVPGATLDAQRQAKKDALDTAAATVKQAIQDDATLTSAEKKIQTDAVDKALTDGKAAIDKAMNADDINTAADTALTNINSAHKPGPSLADQRTQQKQALQTKHDQVVNEINLDPTLTSTEKNDQIKKADQALTDGNKAIDDAVTADAIIDAATIGQQAIEKAHETGTPIDDQKNTQRKRLNAEATAVKQKIQDDVTLTTAEKTKQTANVDTALADGLKNINDATTADAINAAGDKGIADIDGMYKTGTPLDKQKTDQKQAIDAEAAKIKKDIQNDPTLTATEKTKQSGDVDKAAEDGKKAVDAATNADAIITAASGAIKNIDDAHLPGKSLDDQRNAKKAEIDKAATDAKKTIQDDPTLTTAEKNPQLDAVDKAVTDGKIAIDAATDADGINKAGDDAINVIGSIHQPGKPLAEQRDAKKAEIDTAAANAKKAIQDDPTLTTKEKNEQIAVVDKAVTKGKAAVDAATDADGINKAGDAAIDTINKAHQPGKSIAEQQAAQKQAIADEAAKVKKDIQDDPTLTTTEKNNQSGAVDKAAEDAANAIDKATTADDINKAFETGKTNIDNAHKPGTSLDKQKEDQKKALQDEAAKIKQAIQDDPTLTTAQKQQQTDNVDQALKDGTAAIDKAANADDVNTAFDTGKTNIDNAHKPGTSVDDQKANQKKALENEAAKVKQAIQDDPTLTTVEKQNQTTDVDKALKDGTDAIDKATNADDINKAFDTGKTNIDNAHQPGTAIDDQKAAQKKSLKDEAAKVKQDIQDDPTLTTAEKQKQTDDVDQALKDGTAAIDKATNADDINKAFDTGKANIDNAHKPGTAVDDQKANQKKALEDEAAKVKQDIQGDPTLTTKEKQQQTGDVDKALEDGKKAIDAAKDADGVNNAFSDGKKTIDDAHKPGTSIDDQKTAKKQSLADEAAKVKQDIQDDPTLTTGEKQKQAADVDQALKDGTAAIDKATNTDDINTAFDTGKTNIDNAHKSGTAIDDQKAAQKKSLEDEATKVKQEIQDDLTLTTAEKKQQTADVDQALKDGTAAIDKATNADDINTAFDTGKTNIDNAHQPGTSIDDQKAAQKKSLEDEAAKIKQDIQDDPTLTTAEKQKQAADVDQALKDGTAAIDKATNADDINTAFDTGKINIDNAHQPGTAIDDQKAAKKQSLADEAAKVKQDIQNDKTLKTAEKKQQSADVDQAFKDGEAAIDAATNADDVNKAFDTGKINIDNAHRPGQSVDDQKEAQKQFLDDEAAKVKQAIQDDPTLTTAEKQQQSADVDKALKDGNAAIDAANNADDISKAFDTGKINIDNAHRPGTAIDEQKAAQKKHLAEEAAKVSQEIQDDPTLTTPEKQQQTADVDQAYRDGEAAIDAATNADDINKAFDTGKINIDNAHQPGKAIADQKDAQKKHLAEEAAKVKQEIQDDPTLTTTEKQKQTADVDQAYKDGEAAIDAATTADDINKAFDTGKTNIDNAHQPGTALDNHKAAQKKSLAEEAAKVKQEIQDDPTLTTAEKQKQAADVDQAYKDGEAAIDAATTADDINKAFDTGKVNIDNAHKPGTAIDDQKAAQKKFLDEEATKVKQAIQDDPTLTTAEKQRQTENVDKALKDGNAAIDAATNADDINKAFDTGKINIDNAHQPGAAIDDQKASQKKHLAEEAAKVKQEIQDDPTLTTAEKQKQAADVDQAYKDGEAAIDAATTADDINKAFDTGKVNIDNAHKPGTAVDDQKAAQKKQLAEEADKVKQAIQDDSTLTTAEKKQQSENVDKALVDGQRAIDQASDADSINTAFVTGKANINTQHQPGKSLADQRQAAVNEIDKEAAKVKQQIDNDPLLTEAEKATQKARVDHEAALAKEALAKAGNADELNAALADGIKNIDAQYVPGTQKAPDPKPTPAPLPGDPRPTSTQPLSTSRTSTSSLPRTSDKPATGLAALGAFLLSMFGFALTGKKRKRS</sequence>
<evidence type="ECO:0000256" key="2">
    <source>
        <dbReference type="ARBA" id="ARBA00022525"/>
    </source>
</evidence>
<feature type="region of interest" description="Disordered" evidence="5">
    <location>
        <begin position="2305"/>
        <end position="2350"/>
    </location>
</feature>
<keyword evidence="6" id="KW-0812">Transmembrane</keyword>
<dbReference type="NCBIfam" id="TIGR03715">
    <property type="entry name" value="KxYKxGKxW"/>
    <property type="match status" value="1"/>
</dbReference>
<feature type="region of interest" description="Disordered" evidence="5">
    <location>
        <begin position="1076"/>
        <end position="1100"/>
    </location>
</feature>
<dbReference type="CDD" id="cd01951">
    <property type="entry name" value="lectin_L-type"/>
    <property type="match status" value="1"/>
</dbReference>
<feature type="region of interest" description="Disordered" evidence="5">
    <location>
        <begin position="1314"/>
        <end position="1377"/>
    </location>
</feature>
<feature type="compositionally biased region" description="Basic and acidic residues" evidence="5">
    <location>
        <begin position="1208"/>
        <end position="1217"/>
    </location>
</feature>
<evidence type="ECO:0000256" key="3">
    <source>
        <dbReference type="ARBA" id="ARBA00022729"/>
    </source>
</evidence>
<keyword evidence="3" id="KW-0732">Signal</keyword>
<dbReference type="SUPFAM" id="SSF49899">
    <property type="entry name" value="Concanavalin A-like lectins/glucanases"/>
    <property type="match status" value="1"/>
</dbReference>
<feature type="compositionally biased region" description="Basic and acidic residues" evidence="5">
    <location>
        <begin position="1258"/>
        <end position="1279"/>
    </location>
</feature>
<feature type="compositionally biased region" description="Polar residues" evidence="5">
    <location>
        <begin position="303"/>
        <end position="325"/>
    </location>
</feature>
<dbReference type="InterPro" id="IPR022263">
    <property type="entry name" value="KxYKxGKxW"/>
</dbReference>
<dbReference type="Gene3D" id="2.60.120.200">
    <property type="match status" value="1"/>
</dbReference>
<feature type="compositionally biased region" description="Pro residues" evidence="5">
    <location>
        <begin position="2314"/>
        <end position="2325"/>
    </location>
</feature>
<organism evidence="8 9">
    <name type="scientific">Lacticaseibacillus chiayiensis</name>
    <dbReference type="NCBI Taxonomy" id="2100821"/>
    <lineage>
        <taxon>Bacteria</taxon>
        <taxon>Bacillati</taxon>
        <taxon>Bacillota</taxon>
        <taxon>Bacilli</taxon>
        <taxon>Lactobacillales</taxon>
        <taxon>Lactobacillaceae</taxon>
        <taxon>Lacticaseibacillus</taxon>
    </lineage>
</organism>
<keyword evidence="6" id="KW-0472">Membrane</keyword>
<keyword evidence="6" id="KW-1133">Transmembrane helix</keyword>
<feature type="transmembrane region" description="Helical" evidence="6">
    <location>
        <begin position="2351"/>
        <end position="2371"/>
    </location>
</feature>
<feature type="region of interest" description="Disordered" evidence="5">
    <location>
        <begin position="1487"/>
        <end position="1538"/>
    </location>
</feature>
<feature type="transmembrane region" description="Helical" evidence="6">
    <location>
        <begin position="15"/>
        <end position="37"/>
    </location>
</feature>
<feature type="compositionally biased region" description="Low complexity" evidence="5">
    <location>
        <begin position="2326"/>
        <end position="2350"/>
    </location>
</feature>
<evidence type="ECO:0000259" key="7">
    <source>
        <dbReference type="PROSITE" id="PS50847"/>
    </source>
</evidence>
<feature type="region of interest" description="Disordered" evidence="5">
    <location>
        <begin position="1757"/>
        <end position="1782"/>
    </location>
</feature>
<evidence type="ECO:0000256" key="6">
    <source>
        <dbReference type="SAM" id="Phobius"/>
    </source>
</evidence>
<keyword evidence="9" id="KW-1185">Reference proteome</keyword>
<name>A0ABY6H4E3_9LACO</name>
<feature type="region of interest" description="Disordered" evidence="5">
    <location>
        <begin position="1160"/>
        <end position="1217"/>
    </location>
</feature>
<keyword evidence="4" id="KW-0572">Peptidoglycan-anchor</keyword>
<feature type="region of interest" description="Disordered" evidence="5">
    <location>
        <begin position="1244"/>
        <end position="1297"/>
    </location>
</feature>
<accession>A0ABY6H4E3</accession>
<evidence type="ECO:0000313" key="9">
    <source>
        <dbReference type="Proteomes" id="UP001164790"/>
    </source>
</evidence>
<evidence type="ECO:0000256" key="5">
    <source>
        <dbReference type="SAM" id="MobiDB-lite"/>
    </source>
</evidence>
<feature type="compositionally biased region" description="Basic and acidic residues" evidence="5">
    <location>
        <begin position="1323"/>
        <end position="1360"/>
    </location>
</feature>
<feature type="compositionally biased region" description="Basic and acidic residues" evidence="5">
    <location>
        <begin position="1015"/>
        <end position="1031"/>
    </location>
</feature>
<feature type="compositionally biased region" description="Polar residues" evidence="5">
    <location>
        <begin position="959"/>
        <end position="971"/>
    </location>
</feature>
<feature type="compositionally biased region" description="Basic and acidic residues" evidence="5">
    <location>
        <begin position="1287"/>
        <end position="1297"/>
    </location>
</feature>
<feature type="compositionally biased region" description="Basic and acidic residues" evidence="5">
    <location>
        <begin position="1177"/>
        <end position="1198"/>
    </location>
</feature>